<dbReference type="InParanoid" id="A0A0H2R6M5"/>
<feature type="compositionally biased region" description="Low complexity" evidence="1">
    <location>
        <begin position="542"/>
        <end position="557"/>
    </location>
</feature>
<sequence length="1121" mass="124817">MLIYKIALHKARWRGYIFVMNAPVNTTNNYNNEFISTGGNRTAVEQTIARRSPINAYAAFGPVSQSQGEGLVNEVRLQHSGRSRLNVSTVRSSTYVVQDTGQGMSASRQTSTSRNQNNNPTSSAMAVHASRMLDQRGAQGTGKGVSFDFIIFPHTFQTLVNAYMFTTEEFQDVTMTLRRARLVGTFTLHRPSEAPVWEDIDHTIRHAALDAQISFPNLNDMDAPTTSARTSWRLLKCIVSRAQGHEGLLMLKEHTLSDSQFTIHSLQNSLMRKAKNWTSGRIMLLFAPRFGDVVGPPSALRDAGFIASDAYDLIDDVNAFHKCFANRVSREALRNVKPTINIQALEKLRSAVTCIDMNCLDRASSASASGEVDDSLDADQQLEAESSSIDIPLARVPPPPSTASMVLPAPAHISHGGTDASTSLNTPEIQSSREGRPGQSSRISRGSTPVTISRPRTGGPVSPPIEISSDSSEGDSDENSPLQIALRESLTEYEIERIQRERNATQTSGAGPSSAARQQTQGIAGSSSSNTLVRRNNVPHASTSRSQPQTSSSSSSSGIPLIRQRSGGLTGPDIEPPAVRRRTLPNDPETYDMFREEDKNETEGLRSRIPCFIPLEETNDALAKTYMDKLSEWGDNISSRTTLESWAVTGVGENITISAPTVDAAAEVLICLVKRYMEIKFNRSTHRQAKTNFIADVARVKEQVRQKQGRRAASQVECTFQSIKILMKKKESGLTVNIGDAIGDGPRKSTVSKALELITTQPNCFEERGAYRTVQVNLFDSRDAERDICLASCGFLSTFSIITLKSPACPLSPFWALNAYDGVDGFGLDERMLIETDGTEDILEMAHAFIHWKNRASAPSEEIQRLILRCYQNPAMYTTPVDEKMYMKDSRRIALVLTLGETTVENLNMRRDFKTFSWGANFPLNPYTSVLDVCPIQDSMKGVLTHLYKSFSVDDICTKHIDTERVTREYGTDPSLETRHHFVSLEADFMRRVRRYLSGLGHPQHPKAQDIIPRDDYAKHREEKNYRLKLFLRACTGSPYIGPTERITLKFIHHTPKENESKDDFIPFGIHACFKSVDIHINECMRNFLNEPHPAPGNKDHVSDFEVVFHSQMYREVYNAI</sequence>
<reference evidence="2 3" key="1">
    <citation type="submission" date="2015-04" db="EMBL/GenBank/DDBJ databases">
        <title>Complete genome sequence of Schizopora paradoxa KUC8140, a cosmopolitan wood degrader in East Asia.</title>
        <authorList>
            <consortium name="DOE Joint Genome Institute"/>
            <person name="Min B."/>
            <person name="Park H."/>
            <person name="Jang Y."/>
            <person name="Kim J.-J."/>
            <person name="Kim K.H."/>
            <person name="Pangilinan J."/>
            <person name="Lipzen A."/>
            <person name="Riley R."/>
            <person name="Grigoriev I.V."/>
            <person name="Spatafora J.W."/>
            <person name="Choi I.-G."/>
        </authorList>
    </citation>
    <scope>NUCLEOTIDE SEQUENCE [LARGE SCALE GENOMIC DNA]</scope>
    <source>
        <strain evidence="2 3">KUC8140</strain>
    </source>
</reference>
<feature type="region of interest" description="Disordered" evidence="1">
    <location>
        <begin position="502"/>
        <end position="603"/>
    </location>
</feature>
<evidence type="ECO:0000256" key="1">
    <source>
        <dbReference type="SAM" id="MobiDB-lite"/>
    </source>
</evidence>
<feature type="region of interest" description="Disordered" evidence="1">
    <location>
        <begin position="99"/>
        <end position="122"/>
    </location>
</feature>
<dbReference type="OrthoDB" id="2757435at2759"/>
<gene>
    <name evidence="2" type="ORF">SCHPADRAFT_896492</name>
</gene>
<feature type="compositionally biased region" description="Polar residues" evidence="1">
    <location>
        <begin position="437"/>
        <end position="451"/>
    </location>
</feature>
<organism evidence="2 3">
    <name type="scientific">Schizopora paradoxa</name>
    <dbReference type="NCBI Taxonomy" id="27342"/>
    <lineage>
        <taxon>Eukaryota</taxon>
        <taxon>Fungi</taxon>
        <taxon>Dikarya</taxon>
        <taxon>Basidiomycota</taxon>
        <taxon>Agaricomycotina</taxon>
        <taxon>Agaricomycetes</taxon>
        <taxon>Hymenochaetales</taxon>
        <taxon>Schizoporaceae</taxon>
        <taxon>Schizopora</taxon>
    </lineage>
</organism>
<keyword evidence="3" id="KW-1185">Reference proteome</keyword>
<protein>
    <submittedName>
        <fullName evidence="2">Uncharacterized protein</fullName>
    </submittedName>
</protein>
<dbReference type="EMBL" id="KQ086355">
    <property type="protein sequence ID" value="KLO05143.1"/>
    <property type="molecule type" value="Genomic_DNA"/>
</dbReference>
<accession>A0A0H2R6M5</accession>
<dbReference type="AlphaFoldDB" id="A0A0H2R6M5"/>
<proteinExistence type="predicted"/>
<evidence type="ECO:0000313" key="2">
    <source>
        <dbReference type="EMBL" id="KLO05143.1"/>
    </source>
</evidence>
<dbReference type="Proteomes" id="UP000053477">
    <property type="component" value="Unassembled WGS sequence"/>
</dbReference>
<evidence type="ECO:0000313" key="3">
    <source>
        <dbReference type="Proteomes" id="UP000053477"/>
    </source>
</evidence>
<feature type="region of interest" description="Disordered" evidence="1">
    <location>
        <begin position="385"/>
        <end position="481"/>
    </location>
</feature>
<feature type="compositionally biased region" description="Basic and acidic residues" evidence="1">
    <location>
        <begin position="592"/>
        <end position="603"/>
    </location>
</feature>
<feature type="compositionally biased region" description="Polar residues" evidence="1">
    <location>
        <begin position="419"/>
        <end position="430"/>
    </location>
</feature>
<name>A0A0H2R6M5_9AGAM</name>
<feature type="compositionally biased region" description="Polar residues" evidence="1">
    <location>
        <begin position="504"/>
        <end position="534"/>
    </location>
</feature>